<evidence type="ECO:0000313" key="2">
    <source>
        <dbReference type="EMBL" id="MFC5824739.1"/>
    </source>
</evidence>
<keyword evidence="3" id="KW-1185">Reference proteome</keyword>
<reference evidence="3" key="1">
    <citation type="journal article" date="2019" name="Int. J. Syst. Evol. Microbiol.">
        <title>The Global Catalogue of Microorganisms (GCM) 10K type strain sequencing project: providing services to taxonomists for standard genome sequencing and annotation.</title>
        <authorList>
            <consortium name="The Broad Institute Genomics Platform"/>
            <consortium name="The Broad Institute Genome Sequencing Center for Infectious Disease"/>
            <person name="Wu L."/>
            <person name="Ma J."/>
        </authorList>
    </citation>
    <scope>NUCLEOTIDE SEQUENCE [LARGE SCALE GENOMIC DNA]</scope>
    <source>
        <strain evidence="3">CCUG 53903</strain>
    </source>
</reference>
<dbReference type="RefSeq" id="WP_379514260.1">
    <property type="nucleotide sequence ID" value="NZ_JBHSPA010000016.1"/>
</dbReference>
<evidence type="ECO:0000313" key="3">
    <source>
        <dbReference type="Proteomes" id="UP001596058"/>
    </source>
</evidence>
<sequence>MRWGTGKYRGRGRRRGAPATNGGGHDERIDIHLASEWGWADGRDPQYLYVFEPGQAIEPSRLSWIFSYFRQAELHLVQCRDDELIRVRSQAKKQVTEMESLIGLKMESDHDISEIEHYLDARRKALGSAGPATAPGPYEGLDRTEVEDRRRLNRLRGLRAENIRRREAFTGIVGGLRSDEDRWRQIHRKYRNTAMVALEETRPLIMAYYNAFVSVHPRREAVRRHWRPRDLVLGPEWNDNDLPQEFLSGEGESVTQAWQHFLRLHQAGGSLGEEYPS</sequence>
<gene>
    <name evidence="2" type="ORF">ACFPZ3_12845</name>
</gene>
<dbReference type="Proteomes" id="UP001596058">
    <property type="component" value="Unassembled WGS sequence"/>
</dbReference>
<feature type="region of interest" description="Disordered" evidence="1">
    <location>
        <begin position="1"/>
        <end position="26"/>
    </location>
</feature>
<organism evidence="2 3">
    <name type="scientific">Nonomuraea insulae</name>
    <dbReference type="NCBI Taxonomy" id="1616787"/>
    <lineage>
        <taxon>Bacteria</taxon>
        <taxon>Bacillati</taxon>
        <taxon>Actinomycetota</taxon>
        <taxon>Actinomycetes</taxon>
        <taxon>Streptosporangiales</taxon>
        <taxon>Streptosporangiaceae</taxon>
        <taxon>Nonomuraea</taxon>
    </lineage>
</organism>
<accession>A0ABW1CG78</accession>
<proteinExistence type="predicted"/>
<protein>
    <submittedName>
        <fullName evidence="2">Uncharacterized protein</fullName>
    </submittedName>
</protein>
<comment type="caution">
    <text evidence="2">The sequence shown here is derived from an EMBL/GenBank/DDBJ whole genome shotgun (WGS) entry which is preliminary data.</text>
</comment>
<name>A0ABW1CG78_9ACTN</name>
<evidence type="ECO:0000256" key="1">
    <source>
        <dbReference type="SAM" id="MobiDB-lite"/>
    </source>
</evidence>
<dbReference type="EMBL" id="JBHSPA010000016">
    <property type="protein sequence ID" value="MFC5824739.1"/>
    <property type="molecule type" value="Genomic_DNA"/>
</dbReference>